<reference evidence="2 5" key="3">
    <citation type="submission" date="2020-11" db="EMBL/GenBank/DDBJ databases">
        <authorList>
            <consortium name="Pathogen Informatics"/>
        </authorList>
    </citation>
    <scope>NUCLEOTIDE SEQUENCE [LARGE SCALE GENOMIC DNA]</scope>
    <source>
        <strain evidence="2 5">NCTC12218</strain>
    </source>
</reference>
<protein>
    <recommendedName>
        <fullName evidence="7">DUF3784 domain-containing protein</fullName>
    </recommendedName>
</protein>
<accession>A0A7Z7VXH1</accession>
<feature type="transmembrane region" description="Helical" evidence="1">
    <location>
        <begin position="43"/>
        <end position="65"/>
    </location>
</feature>
<evidence type="ECO:0000256" key="1">
    <source>
        <dbReference type="SAM" id="Phobius"/>
    </source>
</evidence>
<name>A0A7Z7VXH1_STASC</name>
<dbReference type="EMBL" id="POVK01000010">
    <property type="protein sequence ID" value="NHA33762.1"/>
    <property type="molecule type" value="Genomic_DNA"/>
</dbReference>
<gene>
    <name evidence="3" type="ORF">C1O36_04365</name>
    <name evidence="4" type="ORF">NCTC12218_01569</name>
</gene>
<evidence type="ECO:0000313" key="3">
    <source>
        <dbReference type="EMBL" id="NHA33762.1"/>
    </source>
</evidence>
<dbReference type="GeneID" id="93790183"/>
<dbReference type="EMBL" id="UHEF01000001">
    <property type="protein sequence ID" value="SUM89142.1"/>
    <property type="molecule type" value="Genomic_DNA"/>
</dbReference>
<organism evidence="4">
    <name type="scientific">Staphylococcus schleiferi</name>
    <dbReference type="NCBI Taxonomy" id="1295"/>
    <lineage>
        <taxon>Bacteria</taxon>
        <taxon>Bacillati</taxon>
        <taxon>Bacillota</taxon>
        <taxon>Bacilli</taxon>
        <taxon>Bacillales</taxon>
        <taxon>Staphylococcaceae</taxon>
        <taxon>Staphylococcus</taxon>
    </lineage>
</organism>
<dbReference type="Proteomes" id="UP000572988">
    <property type="component" value="Unassembled WGS sequence"/>
</dbReference>
<evidence type="ECO:0000313" key="2">
    <source>
        <dbReference type="EMBL" id="CAD7359906.1"/>
    </source>
</evidence>
<keyword evidence="1" id="KW-0472">Membrane</keyword>
<dbReference type="RefSeq" id="WP_126496128.1">
    <property type="nucleotide sequence ID" value="NZ_CALYEE010000014.1"/>
</dbReference>
<sequence>MISIILIIVISTIVTIYLGITKDVNIIASIDAQKVPAHLKTKLIYLFIVMLWLTSLSLILVIALIETHLFIGLILLVVSLLLMLSFYIYYYKISQ</sequence>
<keyword evidence="1" id="KW-0812">Transmembrane</keyword>
<evidence type="ECO:0000313" key="5">
    <source>
        <dbReference type="Proteomes" id="UP000264146"/>
    </source>
</evidence>
<evidence type="ECO:0000313" key="6">
    <source>
        <dbReference type="Proteomes" id="UP000572988"/>
    </source>
</evidence>
<keyword evidence="1" id="KW-1133">Transmembrane helix</keyword>
<keyword evidence="6" id="KW-1185">Reference proteome</keyword>
<reference evidence="3 6" key="1">
    <citation type="submission" date="2018-01" db="EMBL/GenBank/DDBJ databases">
        <title>Complete genome sequence of Staphylococcus Scheliferi isolated from human.</title>
        <authorList>
            <person name="Abouelkhair M.A."/>
            <person name="Bemis D.A."/>
            <person name="Kania S.A."/>
        </authorList>
    </citation>
    <scope>NUCLEOTIDE SEQUENCE [LARGE SCALE GENOMIC DNA]</scope>
    <source>
        <strain evidence="3 6">ATCC 43808</strain>
    </source>
</reference>
<reference evidence="4" key="2">
    <citation type="submission" date="2018-06" db="EMBL/GenBank/DDBJ databases">
        <authorList>
            <consortium name="Pathogen Informatics"/>
            <person name="Doyle S."/>
        </authorList>
    </citation>
    <scope>NUCLEOTIDE SEQUENCE [LARGE SCALE GENOMIC DNA]</scope>
    <source>
        <strain evidence="4">NCTC12218</strain>
    </source>
</reference>
<proteinExistence type="predicted"/>
<feature type="transmembrane region" description="Helical" evidence="1">
    <location>
        <begin position="71"/>
        <end position="90"/>
    </location>
</feature>
<evidence type="ECO:0000313" key="4">
    <source>
        <dbReference type="EMBL" id="SUM89142.1"/>
    </source>
</evidence>
<dbReference type="AlphaFoldDB" id="A0A7Z7VXH1"/>
<dbReference type="EMBL" id="LR962863">
    <property type="protein sequence ID" value="CAD7359906.1"/>
    <property type="molecule type" value="Genomic_DNA"/>
</dbReference>
<dbReference type="Proteomes" id="UP000264146">
    <property type="component" value="Chromosome"/>
</dbReference>
<feature type="transmembrane region" description="Helical" evidence="1">
    <location>
        <begin position="6"/>
        <end position="22"/>
    </location>
</feature>
<evidence type="ECO:0008006" key="7">
    <source>
        <dbReference type="Google" id="ProtNLM"/>
    </source>
</evidence>